<feature type="coiled-coil region" evidence="1">
    <location>
        <begin position="7"/>
        <end position="34"/>
    </location>
</feature>
<dbReference type="Proteomes" id="UP000810207">
    <property type="component" value="Unassembled WGS sequence"/>
</dbReference>
<accession>A0ABS4RV32</accession>
<dbReference type="Pfam" id="PF06013">
    <property type="entry name" value="WXG100"/>
    <property type="match status" value="1"/>
</dbReference>
<dbReference type="InterPro" id="IPR010310">
    <property type="entry name" value="T7SS_ESAT-6-like"/>
</dbReference>
<evidence type="ECO:0000313" key="4">
    <source>
        <dbReference type="Proteomes" id="UP000810207"/>
    </source>
</evidence>
<dbReference type="Gene3D" id="1.10.287.1060">
    <property type="entry name" value="ESAT-6-like"/>
    <property type="match status" value="1"/>
</dbReference>
<dbReference type="SUPFAM" id="SSF140453">
    <property type="entry name" value="EsxAB dimer-like"/>
    <property type="match status" value="1"/>
</dbReference>
<dbReference type="EMBL" id="JAGIKV010000009">
    <property type="protein sequence ID" value="MBP2246210.1"/>
    <property type="molecule type" value="Genomic_DNA"/>
</dbReference>
<proteinExistence type="predicted"/>
<dbReference type="InterPro" id="IPR036689">
    <property type="entry name" value="ESAT-6-like_sf"/>
</dbReference>
<feature type="compositionally biased region" description="Low complexity" evidence="2">
    <location>
        <begin position="107"/>
        <end position="119"/>
    </location>
</feature>
<organism evidence="3 4">
    <name type="scientific">Paenibacillus xylanexedens</name>
    <dbReference type="NCBI Taxonomy" id="528191"/>
    <lineage>
        <taxon>Bacteria</taxon>
        <taxon>Bacillati</taxon>
        <taxon>Bacillota</taxon>
        <taxon>Bacilli</taxon>
        <taxon>Bacillales</taxon>
        <taxon>Paenibacillaceae</taxon>
        <taxon>Paenibacillus</taxon>
    </lineage>
</organism>
<feature type="compositionally biased region" description="Basic and acidic residues" evidence="2">
    <location>
        <begin position="81"/>
        <end position="106"/>
    </location>
</feature>
<evidence type="ECO:0000256" key="2">
    <source>
        <dbReference type="SAM" id="MobiDB-lite"/>
    </source>
</evidence>
<comment type="caution">
    <text evidence="3">The sequence shown here is derived from an EMBL/GenBank/DDBJ whole genome shotgun (WGS) entry which is preliminary data.</text>
</comment>
<keyword evidence="1" id="KW-0175">Coiled coil</keyword>
<dbReference type="RefSeq" id="WP_211082928.1">
    <property type="nucleotide sequence ID" value="NZ_CBCSLC010000042.1"/>
</dbReference>
<feature type="region of interest" description="Disordered" evidence="2">
    <location>
        <begin position="80"/>
        <end position="119"/>
    </location>
</feature>
<reference evidence="3 4" key="1">
    <citation type="submission" date="2021-03" db="EMBL/GenBank/DDBJ databases">
        <title>Genomic Encyclopedia of Type Strains, Phase IV (KMG-IV): sequencing the most valuable type-strain genomes for metagenomic binning, comparative biology and taxonomic classification.</title>
        <authorList>
            <person name="Goeker M."/>
        </authorList>
    </citation>
    <scope>NUCLEOTIDE SEQUENCE [LARGE SCALE GENOMIC DNA]</scope>
    <source>
        <strain evidence="3 4">DSM 21292</strain>
    </source>
</reference>
<evidence type="ECO:0000256" key="1">
    <source>
        <dbReference type="SAM" id="Coils"/>
    </source>
</evidence>
<name>A0ABS4RV32_PAEXY</name>
<evidence type="ECO:0000313" key="3">
    <source>
        <dbReference type="EMBL" id="MBP2246210.1"/>
    </source>
</evidence>
<keyword evidence="4" id="KW-1185">Reference proteome</keyword>
<protein>
    <submittedName>
        <fullName evidence="3">Uncharacterized protein YukE</fullName>
    </submittedName>
</protein>
<sequence>MPIRPDVGKLQSIASKLRSNSNKLENERSSINSNVQSMIWKGRVYQHFMDDFRDITQRMRTTANDMEQFARRLEALANQFRQEDLEEERRERERQERERQERERQRAAAAAATAAAKKK</sequence>
<gene>
    <name evidence="3" type="ORF">J2Z28_002841</name>
</gene>